<feature type="compositionally biased region" description="Polar residues" evidence="2">
    <location>
        <begin position="1"/>
        <end position="19"/>
    </location>
</feature>
<dbReference type="Proteomes" id="UP000092445">
    <property type="component" value="Unassembled WGS sequence"/>
</dbReference>
<dbReference type="PANTHER" id="PTHR12254">
    <property type="entry name" value="ENHANCER OF SPLIT MALPHA PROTEIN"/>
    <property type="match status" value="1"/>
</dbReference>
<sequence length="241" mass="28188">MCQQQITMSANNCQNGTDSQRAKPTYSIKKVLKTLFKKYQKQQNELNNYLVSPESQDNYRNMQTEQEIFIEIDENSANEKIAKIVQAEEEDEEQEDLNEDIYVPVRFARTEAGTFFWTTNLQPVASTIVPSADKDLLQPAYCYSNYQYPLMQFQDRWAQALRRSFVMLIKNLEIIENLNRNSAGFRANSLMNTKLYPNQEGKFDKHTSRRSSEFENTGNFERRFGEAAKAFKLFSNKKPFN</sequence>
<dbReference type="InterPro" id="IPR029686">
    <property type="entry name" value="Malpha/m4/m2"/>
</dbReference>
<evidence type="ECO:0000256" key="2">
    <source>
        <dbReference type="SAM" id="MobiDB-lite"/>
    </source>
</evidence>
<dbReference type="GO" id="GO:0007423">
    <property type="term" value="P:sensory organ development"/>
    <property type="evidence" value="ECO:0007669"/>
    <property type="project" value="InterPro"/>
</dbReference>
<evidence type="ECO:0000256" key="1">
    <source>
        <dbReference type="SAM" id="Coils"/>
    </source>
</evidence>
<dbReference type="EnsemblMetazoa" id="GPAI031800-RA">
    <property type="protein sequence ID" value="GPAI031800-PA"/>
    <property type="gene ID" value="GPAI031800"/>
</dbReference>
<dbReference type="PANTHER" id="PTHR12254:SF0">
    <property type="entry name" value="BARBU-RELATED"/>
    <property type="match status" value="1"/>
</dbReference>
<accession>A0A1B0A1Q6</accession>
<dbReference type="GO" id="GO:0007219">
    <property type="term" value="P:Notch signaling pathway"/>
    <property type="evidence" value="ECO:0007669"/>
    <property type="project" value="InterPro"/>
</dbReference>
<feature type="region of interest" description="Disordered" evidence="2">
    <location>
        <begin position="1"/>
        <end position="21"/>
    </location>
</feature>
<keyword evidence="1" id="KW-0175">Coiled coil</keyword>
<keyword evidence="4" id="KW-1185">Reference proteome</keyword>
<reference evidence="3" key="2">
    <citation type="submission" date="2020-05" db="UniProtKB">
        <authorList>
            <consortium name="EnsemblMetazoa"/>
        </authorList>
    </citation>
    <scope>IDENTIFICATION</scope>
    <source>
        <strain evidence="3">IAEA</strain>
    </source>
</reference>
<proteinExistence type="predicted"/>
<organism evidence="3 4">
    <name type="scientific">Glossina pallidipes</name>
    <name type="common">Tsetse fly</name>
    <dbReference type="NCBI Taxonomy" id="7398"/>
    <lineage>
        <taxon>Eukaryota</taxon>
        <taxon>Metazoa</taxon>
        <taxon>Ecdysozoa</taxon>
        <taxon>Arthropoda</taxon>
        <taxon>Hexapoda</taxon>
        <taxon>Insecta</taxon>
        <taxon>Pterygota</taxon>
        <taxon>Neoptera</taxon>
        <taxon>Endopterygota</taxon>
        <taxon>Diptera</taxon>
        <taxon>Brachycera</taxon>
        <taxon>Muscomorpha</taxon>
        <taxon>Hippoboscoidea</taxon>
        <taxon>Glossinidae</taxon>
        <taxon>Glossina</taxon>
    </lineage>
</organism>
<reference evidence="4" key="1">
    <citation type="submission" date="2014-03" db="EMBL/GenBank/DDBJ databases">
        <authorList>
            <person name="Aksoy S."/>
            <person name="Warren W."/>
            <person name="Wilson R.K."/>
        </authorList>
    </citation>
    <scope>NUCLEOTIDE SEQUENCE [LARGE SCALE GENOMIC DNA]</scope>
    <source>
        <strain evidence="4">IAEA</strain>
    </source>
</reference>
<protein>
    <submittedName>
        <fullName evidence="3">Uncharacterized protein</fullName>
    </submittedName>
</protein>
<evidence type="ECO:0000313" key="3">
    <source>
        <dbReference type="EnsemblMetazoa" id="GPAI031800-PA"/>
    </source>
</evidence>
<feature type="coiled-coil region" evidence="1">
    <location>
        <begin position="70"/>
        <end position="97"/>
    </location>
</feature>
<dbReference type="AlphaFoldDB" id="A0A1B0A1Q6"/>
<dbReference type="VEuPathDB" id="VectorBase:GPAI031800"/>
<evidence type="ECO:0000313" key="4">
    <source>
        <dbReference type="Proteomes" id="UP000092445"/>
    </source>
</evidence>
<name>A0A1B0A1Q6_GLOPL</name>
<dbReference type="STRING" id="7398.A0A1B0A1Q6"/>
<dbReference type="Pfam" id="PF15952">
    <property type="entry name" value="ESM4"/>
    <property type="match status" value="1"/>
</dbReference>